<protein>
    <submittedName>
        <fullName evidence="1">Uncharacterized protein</fullName>
    </submittedName>
</protein>
<proteinExistence type="predicted"/>
<reference evidence="2" key="1">
    <citation type="submission" date="2017-09" db="EMBL/GenBank/DDBJ databases">
        <title>Depth-based differentiation of microbial function through sediment-hosted aquifers and enrichment of novel symbionts in the deep terrestrial subsurface.</title>
        <authorList>
            <person name="Probst A.J."/>
            <person name="Ladd B."/>
            <person name="Jarett J.K."/>
            <person name="Geller-Mcgrath D.E."/>
            <person name="Sieber C.M.K."/>
            <person name="Emerson J.B."/>
            <person name="Anantharaman K."/>
            <person name="Thomas B.C."/>
            <person name="Malmstrom R."/>
            <person name="Stieglmeier M."/>
            <person name="Klingl A."/>
            <person name="Woyke T."/>
            <person name="Ryan C.M."/>
            <person name="Banfield J.F."/>
        </authorList>
    </citation>
    <scope>NUCLEOTIDE SEQUENCE [LARGE SCALE GENOMIC DNA]</scope>
</reference>
<dbReference type="EMBL" id="PFAM01000013">
    <property type="protein sequence ID" value="PIT96141.1"/>
    <property type="molecule type" value="Genomic_DNA"/>
</dbReference>
<dbReference type="AlphaFoldDB" id="A0A2M6WTR8"/>
<organism evidence="1 2">
    <name type="scientific">Candidatus Falkowbacteria bacterium CG10_big_fil_rev_8_21_14_0_10_37_14</name>
    <dbReference type="NCBI Taxonomy" id="1974561"/>
    <lineage>
        <taxon>Bacteria</taxon>
        <taxon>Candidatus Falkowiibacteriota</taxon>
    </lineage>
</organism>
<evidence type="ECO:0000313" key="1">
    <source>
        <dbReference type="EMBL" id="PIT96141.1"/>
    </source>
</evidence>
<evidence type="ECO:0000313" key="2">
    <source>
        <dbReference type="Proteomes" id="UP000228533"/>
    </source>
</evidence>
<sequence>MSDNSKDYQWFVEPLNPHTNQVLGQWLAPERFYPNMEDENNKKHQFWLVETYDFITYISKCEDMKFNIFNRLGRFGKLRSVNLLLTKKAKQYKSFSELVRLASQTPQ</sequence>
<accession>A0A2M6WTR8</accession>
<dbReference type="Proteomes" id="UP000228533">
    <property type="component" value="Unassembled WGS sequence"/>
</dbReference>
<comment type="caution">
    <text evidence="1">The sequence shown here is derived from an EMBL/GenBank/DDBJ whole genome shotgun (WGS) entry which is preliminary data.</text>
</comment>
<gene>
    <name evidence="1" type="ORF">COT94_02695</name>
</gene>
<name>A0A2M6WTR8_9BACT</name>